<keyword evidence="1" id="KW-0472">Membrane</keyword>
<proteinExistence type="predicted"/>
<dbReference type="RefSeq" id="XP_016758377.1">
    <property type="nucleotide sequence ID" value="XM_016906694.1"/>
</dbReference>
<dbReference type="Proteomes" id="UP000016931">
    <property type="component" value="Unassembled WGS sequence"/>
</dbReference>
<feature type="transmembrane region" description="Helical" evidence="1">
    <location>
        <begin position="67"/>
        <end position="88"/>
    </location>
</feature>
<organism evidence="2 3">
    <name type="scientific">Sphaerulina musiva (strain SO2202)</name>
    <name type="common">Poplar stem canker fungus</name>
    <name type="synonym">Septoria musiva</name>
    <dbReference type="NCBI Taxonomy" id="692275"/>
    <lineage>
        <taxon>Eukaryota</taxon>
        <taxon>Fungi</taxon>
        <taxon>Dikarya</taxon>
        <taxon>Ascomycota</taxon>
        <taxon>Pezizomycotina</taxon>
        <taxon>Dothideomycetes</taxon>
        <taxon>Dothideomycetidae</taxon>
        <taxon>Mycosphaerellales</taxon>
        <taxon>Mycosphaerellaceae</taxon>
        <taxon>Sphaerulina</taxon>
    </lineage>
</organism>
<protein>
    <submittedName>
        <fullName evidence="2">Uncharacterized protein</fullName>
    </submittedName>
</protein>
<sequence>MGTILPSDLSPRTACPCRLTYCSLSIGQHSFDSSMMGIQASVATIHAPPGPQLSVFGSSTRDIRSHLCGSLVAPLLFVMLSELTAFIIPNPFHAS</sequence>
<reference evidence="2 3" key="1">
    <citation type="journal article" date="2012" name="PLoS Pathog.">
        <title>Diverse lifestyles and strategies of plant pathogenesis encoded in the genomes of eighteen Dothideomycetes fungi.</title>
        <authorList>
            <person name="Ohm R.A."/>
            <person name="Feau N."/>
            <person name="Henrissat B."/>
            <person name="Schoch C.L."/>
            <person name="Horwitz B.A."/>
            <person name="Barry K.W."/>
            <person name="Condon B.J."/>
            <person name="Copeland A.C."/>
            <person name="Dhillon B."/>
            <person name="Glaser F."/>
            <person name="Hesse C.N."/>
            <person name="Kosti I."/>
            <person name="LaButti K."/>
            <person name="Lindquist E.A."/>
            <person name="Lucas S."/>
            <person name="Salamov A.A."/>
            <person name="Bradshaw R.E."/>
            <person name="Ciuffetti L."/>
            <person name="Hamelin R.C."/>
            <person name="Kema G.H.J."/>
            <person name="Lawrence C."/>
            <person name="Scott J.A."/>
            <person name="Spatafora J.W."/>
            <person name="Turgeon B.G."/>
            <person name="de Wit P.J.G.M."/>
            <person name="Zhong S."/>
            <person name="Goodwin S.B."/>
            <person name="Grigoriev I.V."/>
        </authorList>
    </citation>
    <scope>NUCLEOTIDE SEQUENCE [LARGE SCALE GENOMIC DNA]</scope>
    <source>
        <strain evidence="2 3">SO2202</strain>
    </source>
</reference>
<name>M3AVZ1_SPHMS</name>
<dbReference type="HOGENOM" id="CLU_2374131_0_0_1"/>
<accession>M3AVZ1</accession>
<keyword evidence="1" id="KW-1133">Transmembrane helix</keyword>
<evidence type="ECO:0000313" key="3">
    <source>
        <dbReference type="Proteomes" id="UP000016931"/>
    </source>
</evidence>
<dbReference type="EMBL" id="KB456268">
    <property type="protein sequence ID" value="EMF10256.1"/>
    <property type="molecule type" value="Genomic_DNA"/>
</dbReference>
<keyword evidence="3" id="KW-1185">Reference proteome</keyword>
<evidence type="ECO:0000256" key="1">
    <source>
        <dbReference type="SAM" id="Phobius"/>
    </source>
</evidence>
<gene>
    <name evidence="2" type="ORF">SEPMUDRAFT_151246</name>
</gene>
<evidence type="ECO:0000313" key="2">
    <source>
        <dbReference type="EMBL" id="EMF10256.1"/>
    </source>
</evidence>
<dbReference type="GeneID" id="27903831"/>
<dbReference type="AlphaFoldDB" id="M3AVZ1"/>
<keyword evidence="1" id="KW-0812">Transmembrane</keyword>